<evidence type="ECO:0000313" key="2">
    <source>
        <dbReference type="Proteomes" id="UP000653305"/>
    </source>
</evidence>
<dbReference type="Gene3D" id="3.30.70.20">
    <property type="match status" value="1"/>
</dbReference>
<evidence type="ECO:0000313" key="1">
    <source>
        <dbReference type="EMBL" id="GFQ07262.1"/>
    </source>
</evidence>
<keyword evidence="2" id="KW-1185">Reference proteome</keyword>
<gene>
    <name evidence="1" type="ORF">PHJA_002870300</name>
</gene>
<dbReference type="PANTHER" id="PTHR45295:SF3">
    <property type="entry name" value="CHAPERONE DNAJ-DOMAIN SUPERFAMILY PROTEIN"/>
    <property type="match status" value="1"/>
</dbReference>
<sequence length="93" mass="10362">MAPHAFIFSTVTGTARAASQGHGGDYQVHLAVGQCPRSCIHYVTPSQRIILEELHDSLLNMPYDTSVEAELLYSLIAKANYENNRYQIPKKNV</sequence>
<dbReference type="OrthoDB" id="10250354at2759"/>
<dbReference type="EMBL" id="BMAC01001444">
    <property type="protein sequence ID" value="GFQ07262.1"/>
    <property type="molecule type" value="Genomic_DNA"/>
</dbReference>
<proteinExistence type="predicted"/>
<organism evidence="1 2">
    <name type="scientific">Phtheirospermum japonicum</name>
    <dbReference type="NCBI Taxonomy" id="374723"/>
    <lineage>
        <taxon>Eukaryota</taxon>
        <taxon>Viridiplantae</taxon>
        <taxon>Streptophyta</taxon>
        <taxon>Embryophyta</taxon>
        <taxon>Tracheophyta</taxon>
        <taxon>Spermatophyta</taxon>
        <taxon>Magnoliopsida</taxon>
        <taxon>eudicotyledons</taxon>
        <taxon>Gunneridae</taxon>
        <taxon>Pentapetalae</taxon>
        <taxon>asterids</taxon>
        <taxon>lamiids</taxon>
        <taxon>Lamiales</taxon>
        <taxon>Orobanchaceae</taxon>
        <taxon>Orobanchaceae incertae sedis</taxon>
        <taxon>Phtheirospermum</taxon>
    </lineage>
</organism>
<accession>A0A830DNA7</accession>
<dbReference type="Proteomes" id="UP000653305">
    <property type="component" value="Unassembled WGS sequence"/>
</dbReference>
<dbReference type="AlphaFoldDB" id="A0A830DNA7"/>
<name>A0A830DNA7_9LAMI</name>
<protein>
    <submittedName>
        <fullName evidence="1">Uncharacterized protein</fullName>
    </submittedName>
</protein>
<comment type="caution">
    <text evidence="1">The sequence shown here is derived from an EMBL/GenBank/DDBJ whole genome shotgun (WGS) entry which is preliminary data.</text>
</comment>
<reference evidence="1" key="1">
    <citation type="submission" date="2020-07" db="EMBL/GenBank/DDBJ databases">
        <title>Ethylene signaling mediates host invasion by parasitic plants.</title>
        <authorList>
            <person name="Yoshida S."/>
        </authorList>
    </citation>
    <scope>NUCLEOTIDE SEQUENCE</scope>
    <source>
        <strain evidence="1">Okayama</strain>
    </source>
</reference>
<dbReference type="PANTHER" id="PTHR45295">
    <property type="entry name" value="CHAPERONE PROTEIN DNAJ C76, CHLOROPLASTIC"/>
    <property type="match status" value="1"/>
</dbReference>